<evidence type="ECO:0000313" key="2">
    <source>
        <dbReference type="Proteomes" id="UP000632273"/>
    </source>
</evidence>
<sequence length="338" mass="38222">MLLRAETDSTKPLVTTSEGVVGPTFAADTSAFAQDGSVQGYEGSQLITLLDPAGRQVFRRRLRKADFYNVLSRDVVMVSNPERPRFIGYHAPSQTLAFLLDVGIPYSDVWQECVIVLGLDGRVRRLAASYTSNYESPDCEPRLLPDGTVLTCQELLRLNERPVNLLKPKAQLLAAFPLSDTTLCTIYQYGEYHDRPGEALGTQMDATETAGFYAPEWVEDKARRNMPNAFISSLKGRVLKAFRYNGPEGTIGYDVPRHYIRQTHTYCLLDAERGVYLIDKHNPSSVTEVPFSQMKHFQGPQRPSEMRFQVEALMAKYVFYADTAQPTQMRYQRIARLE</sequence>
<accession>A0ABQ1TWW0</accession>
<name>A0ABQ1TWW0_9BACT</name>
<evidence type="ECO:0000313" key="1">
    <source>
        <dbReference type="EMBL" id="GGF03603.1"/>
    </source>
</evidence>
<comment type="caution">
    <text evidence="1">The sequence shown here is derived from an EMBL/GenBank/DDBJ whole genome shotgun (WGS) entry which is preliminary data.</text>
</comment>
<keyword evidence="2" id="KW-1185">Reference proteome</keyword>
<organism evidence="1 2">
    <name type="scientific">Hymenobacter cavernae</name>
    <dbReference type="NCBI Taxonomy" id="2044852"/>
    <lineage>
        <taxon>Bacteria</taxon>
        <taxon>Pseudomonadati</taxon>
        <taxon>Bacteroidota</taxon>
        <taxon>Cytophagia</taxon>
        <taxon>Cytophagales</taxon>
        <taxon>Hymenobacteraceae</taxon>
        <taxon>Hymenobacter</taxon>
    </lineage>
</organism>
<dbReference type="Proteomes" id="UP000632273">
    <property type="component" value="Unassembled WGS sequence"/>
</dbReference>
<proteinExistence type="predicted"/>
<gene>
    <name evidence="1" type="ORF">GCM10011383_13300</name>
</gene>
<dbReference type="EMBL" id="BMHT01000002">
    <property type="protein sequence ID" value="GGF03603.1"/>
    <property type="molecule type" value="Genomic_DNA"/>
</dbReference>
<reference evidence="2" key="1">
    <citation type="journal article" date="2019" name="Int. J. Syst. Evol. Microbiol.">
        <title>The Global Catalogue of Microorganisms (GCM) 10K type strain sequencing project: providing services to taxonomists for standard genome sequencing and annotation.</title>
        <authorList>
            <consortium name="The Broad Institute Genomics Platform"/>
            <consortium name="The Broad Institute Genome Sequencing Center for Infectious Disease"/>
            <person name="Wu L."/>
            <person name="Ma J."/>
        </authorList>
    </citation>
    <scope>NUCLEOTIDE SEQUENCE [LARGE SCALE GENOMIC DNA]</scope>
    <source>
        <strain evidence="2">CGMCC 1.15197</strain>
    </source>
</reference>
<protein>
    <submittedName>
        <fullName evidence="1">Uncharacterized protein</fullName>
    </submittedName>
</protein>